<protein>
    <submittedName>
        <fullName evidence="3">Nex18 symbiotically induced protein</fullName>
    </submittedName>
</protein>
<reference evidence="3 4" key="1">
    <citation type="submission" date="2015-12" db="EMBL/GenBank/DDBJ databases">
        <authorList>
            <person name="Shamseldin A."/>
            <person name="Moawad H."/>
            <person name="Abd El-Rahim W.M."/>
            <person name="Sadowsky M.J."/>
        </authorList>
    </citation>
    <scope>NUCLEOTIDE SEQUENCE [LARGE SCALE GENOMIC DNA]</scope>
    <source>
        <strain evidence="3 4">ZGT118</strain>
    </source>
</reference>
<evidence type="ECO:0000259" key="2">
    <source>
        <dbReference type="PROSITE" id="PS50213"/>
    </source>
</evidence>
<dbReference type="Pfam" id="PF02469">
    <property type="entry name" value="Fasciclin"/>
    <property type="match status" value="1"/>
</dbReference>
<dbReference type="Proteomes" id="UP000053791">
    <property type="component" value="Unassembled WGS sequence"/>
</dbReference>
<dbReference type="AlphaFoldDB" id="A0A101CYV3"/>
<name>A0A101CYV3_9RHOB</name>
<dbReference type="Gene3D" id="2.30.180.10">
    <property type="entry name" value="FAS1 domain"/>
    <property type="match status" value="1"/>
</dbReference>
<dbReference type="PANTHER" id="PTHR10900">
    <property type="entry name" value="PERIOSTIN-RELATED"/>
    <property type="match status" value="1"/>
</dbReference>
<accession>A0A101CYV3</accession>
<keyword evidence="4" id="KW-1185">Reference proteome</keyword>
<sequence length="161" mass="16531">MFRRTFMGVAAAVAMVGAMPLKASAGQDIVDTAVSAGSFTTLVAAVQAAGLVDTLKGDGPFTVFAPTDEAFAALPEGTVETLLKPENKDQLVAILTYHVVPAKITSGEIAGKKAQVLTVQGDRLSVNARNGVKVDGAEVISADIMASNGVIHVVDKVLLPN</sequence>
<dbReference type="SMART" id="SM00554">
    <property type="entry name" value="FAS1"/>
    <property type="match status" value="1"/>
</dbReference>
<dbReference type="PROSITE" id="PS50213">
    <property type="entry name" value="FAS1"/>
    <property type="match status" value="1"/>
</dbReference>
<feature type="domain" description="FAS1" evidence="2">
    <location>
        <begin position="26"/>
        <end position="158"/>
    </location>
</feature>
<dbReference type="SUPFAM" id="SSF82153">
    <property type="entry name" value="FAS1 domain"/>
    <property type="match status" value="1"/>
</dbReference>
<evidence type="ECO:0000256" key="1">
    <source>
        <dbReference type="SAM" id="SignalP"/>
    </source>
</evidence>
<dbReference type="PANTHER" id="PTHR10900:SF77">
    <property type="entry name" value="FI19380P1"/>
    <property type="match status" value="1"/>
</dbReference>
<feature type="signal peptide" evidence="1">
    <location>
        <begin position="1"/>
        <end position="25"/>
    </location>
</feature>
<feature type="chain" id="PRO_5007095564" evidence="1">
    <location>
        <begin position="26"/>
        <end position="161"/>
    </location>
</feature>
<dbReference type="FunFam" id="2.30.180.10:FF:000019">
    <property type="entry name" value="Cell surface lipoprotein"/>
    <property type="match status" value="1"/>
</dbReference>
<organism evidence="3 4">
    <name type="scientific">Ruegeria marisrubri</name>
    <dbReference type="NCBI Taxonomy" id="1685379"/>
    <lineage>
        <taxon>Bacteria</taxon>
        <taxon>Pseudomonadati</taxon>
        <taxon>Pseudomonadota</taxon>
        <taxon>Alphaproteobacteria</taxon>
        <taxon>Rhodobacterales</taxon>
        <taxon>Roseobacteraceae</taxon>
        <taxon>Ruegeria</taxon>
    </lineage>
</organism>
<evidence type="ECO:0000313" key="3">
    <source>
        <dbReference type="EMBL" id="KUJ85820.1"/>
    </source>
</evidence>
<dbReference type="RefSeq" id="WP_068344071.1">
    <property type="nucleotide sequence ID" value="NZ_LQBQ01000001.1"/>
</dbReference>
<dbReference type="InterPro" id="IPR000782">
    <property type="entry name" value="FAS1_domain"/>
</dbReference>
<dbReference type="InterPro" id="IPR036378">
    <property type="entry name" value="FAS1_dom_sf"/>
</dbReference>
<dbReference type="GO" id="GO:0005615">
    <property type="term" value="C:extracellular space"/>
    <property type="evidence" value="ECO:0007669"/>
    <property type="project" value="TreeGrafter"/>
</dbReference>
<dbReference type="OrthoDB" id="9800666at2"/>
<dbReference type="STRING" id="1685379.AVO45_02240"/>
<dbReference type="InterPro" id="IPR050904">
    <property type="entry name" value="Adhesion/Biosynth-related"/>
</dbReference>
<keyword evidence="1" id="KW-0732">Signal</keyword>
<evidence type="ECO:0000313" key="4">
    <source>
        <dbReference type="Proteomes" id="UP000053791"/>
    </source>
</evidence>
<comment type="caution">
    <text evidence="3">The sequence shown here is derived from an EMBL/GenBank/DDBJ whole genome shotgun (WGS) entry which is preliminary data.</text>
</comment>
<dbReference type="EMBL" id="LQBQ01000001">
    <property type="protein sequence ID" value="KUJ85820.1"/>
    <property type="molecule type" value="Genomic_DNA"/>
</dbReference>
<gene>
    <name evidence="3" type="ORF">AVO45_02240</name>
</gene>
<proteinExistence type="predicted"/>